<gene>
    <name evidence="2" type="ORF">L195_g022867</name>
</gene>
<sequence>MIILSWNCRGLAKPNAVPNHRNLARGHRPDVIFLFETLSNARQLESLRVKLGYESCLSIDVQGHSGGIAVLWKASSCCRVLNYSRNYINLIVEDRDKGNWRLTGFYGYPEHSRRRNSWDMLRDLRDMSLLTWCIIEEITDCGHELEYLRDQNSNIRFRDVREKHANLLIQEEIFWRQRAKMHWPKDGDFYTKFFHQSASVRSKVNKIEKLLNEDGEVVSAGVTYVMWLGVTMKVYNDCTHAGVLDLIQPKITQEDNDFLMASFNKEELRQALFQMHPDKSPGPDGFNLAFYQRFWAMCGDDIFSAMNGWLTRGYFSATLIDTNIWLIPKCDNPTSMKDLRPISLCNVLYKMISKLLANKLKRCLGKCVSEEQPTFLERRSIIDNALVAIEVLHAMKRKTRGWRGDLALKIDISKAYDRVDWGFLRGVLTKLGFDERWIRWMMLCVSSVNYSVLVNFDRVGPISPGRGLRQGDPLSPYLFILVAEGLSTLIHQAVARGEIHEIKICRGAPLVSHLLFADDCFLFCRAEANEARCLLDILCIYAEAFGQQINLSKSEVYMSNNVSQAAKDDLANMLGVRLSLGSGTYLGLTSMIGRSNKAIFTHIKDHIWKRINAWKERMLNAFWWDGGSRNKGICWMALDKLTCTKTRGGMGFRDMKVFNSAMLAKQGYNPSSAWRSIWSSLHILVHGCRWRIGDGSSVRVMGEPWLRAKESALVQAPQRQEIYEMNVKDLMATSERKWDEAKLRMLFDSTTVRHIIFVPLFSFSDEDKLTWKHDRSGMYTV</sequence>
<dbReference type="CDD" id="cd01650">
    <property type="entry name" value="RT_nLTR_like"/>
    <property type="match status" value="1"/>
</dbReference>
<evidence type="ECO:0000313" key="2">
    <source>
        <dbReference type="EMBL" id="PNX99600.1"/>
    </source>
</evidence>
<accession>A0A2K3N9B2</accession>
<dbReference type="InterPro" id="IPR052343">
    <property type="entry name" value="Retrotransposon-Effector_Assoc"/>
</dbReference>
<reference evidence="2 3" key="1">
    <citation type="journal article" date="2014" name="Am. J. Bot.">
        <title>Genome assembly and annotation for red clover (Trifolium pratense; Fabaceae).</title>
        <authorList>
            <person name="Istvanek J."/>
            <person name="Jaros M."/>
            <person name="Krenek A."/>
            <person name="Repkova J."/>
        </authorList>
    </citation>
    <scope>NUCLEOTIDE SEQUENCE [LARGE SCALE GENOMIC DNA]</scope>
    <source>
        <strain evidence="3">cv. Tatra</strain>
        <tissue evidence="2">Young leaves</tissue>
    </source>
</reference>
<reference evidence="2 3" key="2">
    <citation type="journal article" date="2017" name="Front. Plant Sci.">
        <title>Gene Classification and Mining of Molecular Markers Useful in Red Clover (Trifolium pratense) Breeding.</title>
        <authorList>
            <person name="Istvanek J."/>
            <person name="Dluhosova J."/>
            <person name="Dluhos P."/>
            <person name="Patkova L."/>
            <person name="Nedelnik J."/>
            <person name="Repkova J."/>
        </authorList>
    </citation>
    <scope>NUCLEOTIDE SEQUENCE [LARGE SCALE GENOMIC DNA]</scope>
    <source>
        <strain evidence="3">cv. Tatra</strain>
        <tissue evidence="2">Young leaves</tissue>
    </source>
</reference>
<comment type="caution">
    <text evidence="2">The sequence shown here is derived from an EMBL/GenBank/DDBJ whole genome shotgun (WGS) entry which is preliminary data.</text>
</comment>
<dbReference type="Pfam" id="PF00078">
    <property type="entry name" value="RVT_1"/>
    <property type="match status" value="1"/>
</dbReference>
<evidence type="ECO:0000313" key="3">
    <source>
        <dbReference type="Proteomes" id="UP000236291"/>
    </source>
</evidence>
<dbReference type="Proteomes" id="UP000236291">
    <property type="component" value="Unassembled WGS sequence"/>
</dbReference>
<feature type="domain" description="Reverse transcriptase" evidence="1">
    <location>
        <begin position="308"/>
        <end position="578"/>
    </location>
</feature>
<organism evidence="2 3">
    <name type="scientific">Trifolium pratense</name>
    <name type="common">Red clover</name>
    <dbReference type="NCBI Taxonomy" id="57577"/>
    <lineage>
        <taxon>Eukaryota</taxon>
        <taxon>Viridiplantae</taxon>
        <taxon>Streptophyta</taxon>
        <taxon>Embryophyta</taxon>
        <taxon>Tracheophyta</taxon>
        <taxon>Spermatophyta</taxon>
        <taxon>Magnoliopsida</taxon>
        <taxon>eudicotyledons</taxon>
        <taxon>Gunneridae</taxon>
        <taxon>Pentapetalae</taxon>
        <taxon>rosids</taxon>
        <taxon>fabids</taxon>
        <taxon>Fabales</taxon>
        <taxon>Fabaceae</taxon>
        <taxon>Papilionoideae</taxon>
        <taxon>50 kb inversion clade</taxon>
        <taxon>NPAAA clade</taxon>
        <taxon>Hologalegina</taxon>
        <taxon>IRL clade</taxon>
        <taxon>Trifolieae</taxon>
        <taxon>Trifolium</taxon>
    </lineage>
</organism>
<dbReference type="ExpressionAtlas" id="A0A2K3N9B2">
    <property type="expression patterns" value="baseline"/>
</dbReference>
<dbReference type="InterPro" id="IPR043502">
    <property type="entry name" value="DNA/RNA_pol_sf"/>
</dbReference>
<dbReference type="InterPro" id="IPR000477">
    <property type="entry name" value="RT_dom"/>
</dbReference>
<dbReference type="Gene3D" id="3.60.10.10">
    <property type="entry name" value="Endonuclease/exonuclease/phosphatase"/>
    <property type="match status" value="1"/>
</dbReference>
<dbReference type="SUPFAM" id="SSF56219">
    <property type="entry name" value="DNase I-like"/>
    <property type="match status" value="1"/>
</dbReference>
<dbReference type="InterPro" id="IPR036691">
    <property type="entry name" value="Endo/exonu/phosph_ase_sf"/>
</dbReference>
<dbReference type="PROSITE" id="PS50878">
    <property type="entry name" value="RT_POL"/>
    <property type="match status" value="1"/>
</dbReference>
<dbReference type="SUPFAM" id="SSF56672">
    <property type="entry name" value="DNA/RNA polymerases"/>
    <property type="match status" value="1"/>
</dbReference>
<dbReference type="AlphaFoldDB" id="A0A2K3N9B2"/>
<protein>
    <submittedName>
        <fullName evidence="2">Ribonuclease H</fullName>
    </submittedName>
</protein>
<dbReference type="STRING" id="57577.A0A2K3N9B2"/>
<name>A0A2K3N9B2_TRIPR</name>
<proteinExistence type="predicted"/>
<dbReference type="EMBL" id="ASHM01017937">
    <property type="protein sequence ID" value="PNX99600.1"/>
    <property type="molecule type" value="Genomic_DNA"/>
</dbReference>
<evidence type="ECO:0000259" key="1">
    <source>
        <dbReference type="PROSITE" id="PS50878"/>
    </source>
</evidence>
<dbReference type="PANTHER" id="PTHR46890">
    <property type="entry name" value="NON-LTR RETROLELEMENT REVERSE TRANSCRIPTASE-LIKE PROTEIN-RELATED"/>
    <property type="match status" value="1"/>
</dbReference>
<dbReference type="PANTHER" id="PTHR46890:SF48">
    <property type="entry name" value="RNA-DIRECTED DNA POLYMERASE"/>
    <property type="match status" value="1"/>
</dbReference>